<evidence type="ECO:0000313" key="2">
    <source>
        <dbReference type="Proteomes" id="UP000317909"/>
    </source>
</evidence>
<name>A0A517TTI0_9BACT</name>
<dbReference type="AlphaFoldDB" id="A0A517TTI0"/>
<organism evidence="1 2">
    <name type="scientific">Lacipirellula limnantheis</name>
    <dbReference type="NCBI Taxonomy" id="2528024"/>
    <lineage>
        <taxon>Bacteria</taxon>
        <taxon>Pseudomonadati</taxon>
        <taxon>Planctomycetota</taxon>
        <taxon>Planctomycetia</taxon>
        <taxon>Pirellulales</taxon>
        <taxon>Lacipirellulaceae</taxon>
        <taxon>Lacipirellula</taxon>
    </lineage>
</organism>
<keyword evidence="2" id="KW-1185">Reference proteome</keyword>
<sequence length="64" mass="7258">MIHLEDDEIELMGLIAELDYEARIEDPVLHSIARKGLVLITSGKRVIITEAGIDWLDNNGWSIR</sequence>
<accession>A0A517TTI0</accession>
<dbReference type="KEGG" id="llh:I41_08390"/>
<dbReference type="EMBL" id="CP036339">
    <property type="protein sequence ID" value="QDT71679.1"/>
    <property type="molecule type" value="Genomic_DNA"/>
</dbReference>
<dbReference type="Proteomes" id="UP000317909">
    <property type="component" value="Chromosome"/>
</dbReference>
<evidence type="ECO:0000313" key="1">
    <source>
        <dbReference type="EMBL" id="QDT71679.1"/>
    </source>
</evidence>
<protein>
    <submittedName>
        <fullName evidence="1">Uncharacterized protein</fullName>
    </submittedName>
</protein>
<dbReference type="RefSeq" id="WP_145431136.1">
    <property type="nucleotide sequence ID" value="NZ_CP036339.1"/>
</dbReference>
<gene>
    <name evidence="1" type="ORF">I41_08390</name>
</gene>
<reference evidence="1 2" key="1">
    <citation type="submission" date="2019-02" db="EMBL/GenBank/DDBJ databases">
        <title>Deep-cultivation of Planctomycetes and their phenomic and genomic characterization uncovers novel biology.</title>
        <authorList>
            <person name="Wiegand S."/>
            <person name="Jogler M."/>
            <person name="Boedeker C."/>
            <person name="Pinto D."/>
            <person name="Vollmers J."/>
            <person name="Rivas-Marin E."/>
            <person name="Kohn T."/>
            <person name="Peeters S.H."/>
            <person name="Heuer A."/>
            <person name="Rast P."/>
            <person name="Oberbeckmann S."/>
            <person name="Bunk B."/>
            <person name="Jeske O."/>
            <person name="Meyerdierks A."/>
            <person name="Storesund J.E."/>
            <person name="Kallscheuer N."/>
            <person name="Luecker S."/>
            <person name="Lage O.M."/>
            <person name="Pohl T."/>
            <person name="Merkel B.J."/>
            <person name="Hornburger P."/>
            <person name="Mueller R.-W."/>
            <person name="Bruemmer F."/>
            <person name="Labrenz M."/>
            <person name="Spormann A.M."/>
            <person name="Op den Camp H."/>
            <person name="Overmann J."/>
            <person name="Amann R."/>
            <person name="Jetten M.S.M."/>
            <person name="Mascher T."/>
            <person name="Medema M.H."/>
            <person name="Devos D.P."/>
            <person name="Kaster A.-K."/>
            <person name="Ovreas L."/>
            <person name="Rohde M."/>
            <person name="Galperin M.Y."/>
            <person name="Jogler C."/>
        </authorList>
    </citation>
    <scope>NUCLEOTIDE SEQUENCE [LARGE SCALE GENOMIC DNA]</scope>
    <source>
        <strain evidence="1 2">I41</strain>
    </source>
</reference>
<proteinExistence type="predicted"/>